<evidence type="ECO:0000313" key="11">
    <source>
        <dbReference type="EMBL" id="PFH47532.1"/>
    </source>
</evidence>
<evidence type="ECO:0000259" key="10">
    <source>
        <dbReference type="Pfam" id="PF07732"/>
    </source>
</evidence>
<keyword evidence="6" id="KW-0325">Glycoprotein</keyword>
<evidence type="ECO:0000259" key="9">
    <source>
        <dbReference type="Pfam" id="PF07731"/>
    </source>
</evidence>
<keyword evidence="4" id="KW-0186">Copper</keyword>
<dbReference type="SUPFAM" id="SSF49503">
    <property type="entry name" value="Cupredoxins"/>
    <property type="match status" value="3"/>
</dbReference>
<feature type="signal peptide" evidence="7">
    <location>
        <begin position="1"/>
        <end position="17"/>
    </location>
</feature>
<evidence type="ECO:0000313" key="12">
    <source>
        <dbReference type="Proteomes" id="UP000242287"/>
    </source>
</evidence>
<dbReference type="GO" id="GO:0005507">
    <property type="term" value="F:copper ion binding"/>
    <property type="evidence" value="ECO:0007669"/>
    <property type="project" value="InterPro"/>
</dbReference>
<feature type="domain" description="Plastocyanin-like" evidence="8">
    <location>
        <begin position="157"/>
        <end position="305"/>
    </location>
</feature>
<dbReference type="Pfam" id="PF07731">
    <property type="entry name" value="Cu-oxidase_2"/>
    <property type="match status" value="1"/>
</dbReference>
<comment type="similarity">
    <text evidence="1">Belongs to the multicopper oxidase family.</text>
</comment>
<evidence type="ECO:0000256" key="3">
    <source>
        <dbReference type="ARBA" id="ARBA00023002"/>
    </source>
</evidence>
<evidence type="ECO:0000256" key="2">
    <source>
        <dbReference type="ARBA" id="ARBA00022723"/>
    </source>
</evidence>
<accession>A0A2A9NIK4</accession>
<dbReference type="InterPro" id="IPR008972">
    <property type="entry name" value="Cupredoxin"/>
</dbReference>
<dbReference type="OrthoDB" id="2121828at2759"/>
<dbReference type="Pfam" id="PF07732">
    <property type="entry name" value="Cu-oxidase_3"/>
    <property type="match status" value="1"/>
</dbReference>
<dbReference type="PROSITE" id="PS00080">
    <property type="entry name" value="MULTICOPPER_OXIDASE2"/>
    <property type="match status" value="1"/>
</dbReference>
<feature type="domain" description="Plastocyanin-like" evidence="10">
    <location>
        <begin position="30"/>
        <end position="145"/>
    </location>
</feature>
<keyword evidence="3" id="KW-0560">Oxidoreductase</keyword>
<dbReference type="AlphaFoldDB" id="A0A2A9NIK4"/>
<dbReference type="InterPro" id="IPR033138">
    <property type="entry name" value="Cu_oxidase_CS"/>
</dbReference>
<protein>
    <submittedName>
        <fullName evidence="11">Multicopper oxidase</fullName>
    </submittedName>
</protein>
<dbReference type="InterPro" id="IPR045087">
    <property type="entry name" value="Cu-oxidase_fam"/>
</dbReference>
<dbReference type="GO" id="GO:0016491">
    <property type="term" value="F:oxidoreductase activity"/>
    <property type="evidence" value="ECO:0007669"/>
    <property type="project" value="UniProtKB-KW"/>
</dbReference>
<dbReference type="CDD" id="cd13903">
    <property type="entry name" value="CuRO_3_Tv-LCC_like"/>
    <property type="match status" value="1"/>
</dbReference>
<dbReference type="InterPro" id="IPR002355">
    <property type="entry name" value="Cu_oxidase_Cu_BS"/>
</dbReference>
<dbReference type="PANTHER" id="PTHR11709:SF511">
    <property type="entry name" value="LACCASE"/>
    <property type="match status" value="1"/>
</dbReference>
<evidence type="ECO:0000256" key="4">
    <source>
        <dbReference type="ARBA" id="ARBA00023008"/>
    </source>
</evidence>
<evidence type="ECO:0000256" key="1">
    <source>
        <dbReference type="ARBA" id="ARBA00010609"/>
    </source>
</evidence>
<dbReference type="EMBL" id="KZ302106">
    <property type="protein sequence ID" value="PFH47532.1"/>
    <property type="molecule type" value="Genomic_DNA"/>
</dbReference>
<dbReference type="FunFam" id="2.60.40.420:FF:000045">
    <property type="entry name" value="Laccase 2"/>
    <property type="match status" value="1"/>
</dbReference>
<sequence>MLGFLLAPFALVAPVLCATRNYELTLTNEFISPNGINRSAVLANKQLPGPLITAHKNDELRVKVINRLTDKTMAQGTSIHWHGLLQHRSATQDGAAWVTQCPIAAGDDFLYHFNVEQTGTYWYHSHITTQYCDGLRGPIVVYDENDPLRHLYDVDDENTVITLGDWLDIPSPQAFVTLVNPETTLINGRGRHPNSNSSPPPPLSIINVKPNTRYRFRLVNVACVAGFDFSIDGHKMNVIETDGTETIPSRAVDGITIWAGQRVSVIVKTDQKVDNYWIRAKPIIVPSNPSNETGVNAAILRYQGASNADPTTSQSGSNFAHEEDLIPLKPSFDIAGKPDVKLNFNIGLNADATAFAMNGHTFTPPTVPVLLQILSGKADPLDLMPKDSVIVLPRNKLIEITIPGGSIQAPHPFHLHGHKFAVVRSAGSTRVNTLLPPFRDVVNTGAELSDNVTIRFRTDNPGPWIMHCHVDFHLEAGLAVVFAEDPKGQVHGNESVEVDKAWKDLCPKWDSTKEGKQFSISDLF</sequence>
<dbReference type="PROSITE" id="PS00079">
    <property type="entry name" value="MULTICOPPER_OXIDASE1"/>
    <property type="match status" value="2"/>
</dbReference>
<dbReference type="InterPro" id="IPR011706">
    <property type="entry name" value="Cu-oxidase_C"/>
</dbReference>
<keyword evidence="5" id="KW-1015">Disulfide bond</keyword>
<evidence type="ECO:0000259" key="8">
    <source>
        <dbReference type="Pfam" id="PF00394"/>
    </source>
</evidence>
<proteinExistence type="inferred from homology"/>
<keyword evidence="12" id="KW-1185">Reference proteome</keyword>
<evidence type="ECO:0000256" key="6">
    <source>
        <dbReference type="ARBA" id="ARBA00023180"/>
    </source>
</evidence>
<dbReference type="Pfam" id="PF00394">
    <property type="entry name" value="Cu-oxidase"/>
    <property type="match status" value="1"/>
</dbReference>
<evidence type="ECO:0000256" key="5">
    <source>
        <dbReference type="ARBA" id="ARBA00023157"/>
    </source>
</evidence>
<dbReference type="Proteomes" id="UP000242287">
    <property type="component" value="Unassembled WGS sequence"/>
</dbReference>
<reference evidence="11 12" key="1">
    <citation type="submission" date="2014-02" db="EMBL/GenBank/DDBJ databases">
        <title>Transposable element dynamics among asymbiotic and ectomycorrhizal Amanita fungi.</title>
        <authorList>
            <consortium name="DOE Joint Genome Institute"/>
            <person name="Hess J."/>
            <person name="Skrede I."/>
            <person name="Wolfe B."/>
            <person name="LaButti K."/>
            <person name="Ohm R.A."/>
            <person name="Grigoriev I.V."/>
            <person name="Pringle A."/>
        </authorList>
    </citation>
    <scope>NUCLEOTIDE SEQUENCE [LARGE SCALE GENOMIC DNA]</scope>
    <source>
        <strain evidence="11 12">SKay4041</strain>
    </source>
</reference>
<dbReference type="InterPro" id="IPR011707">
    <property type="entry name" value="Cu-oxidase-like_N"/>
</dbReference>
<organism evidence="11 12">
    <name type="scientific">Amanita thiersii Skay4041</name>
    <dbReference type="NCBI Taxonomy" id="703135"/>
    <lineage>
        <taxon>Eukaryota</taxon>
        <taxon>Fungi</taxon>
        <taxon>Dikarya</taxon>
        <taxon>Basidiomycota</taxon>
        <taxon>Agaricomycotina</taxon>
        <taxon>Agaricomycetes</taxon>
        <taxon>Agaricomycetidae</taxon>
        <taxon>Agaricales</taxon>
        <taxon>Pluteineae</taxon>
        <taxon>Amanitaceae</taxon>
        <taxon>Amanita</taxon>
    </lineage>
</organism>
<name>A0A2A9NIK4_9AGAR</name>
<dbReference type="SMR" id="A0A2A9NIK4"/>
<feature type="chain" id="PRO_5011976019" evidence="7">
    <location>
        <begin position="18"/>
        <end position="524"/>
    </location>
</feature>
<keyword evidence="7" id="KW-0732">Signal</keyword>
<dbReference type="Gene3D" id="2.60.40.420">
    <property type="entry name" value="Cupredoxins - blue copper proteins"/>
    <property type="match status" value="3"/>
</dbReference>
<dbReference type="PANTHER" id="PTHR11709">
    <property type="entry name" value="MULTI-COPPER OXIDASE"/>
    <property type="match status" value="1"/>
</dbReference>
<feature type="domain" description="Plastocyanin-like" evidence="9">
    <location>
        <begin position="363"/>
        <end position="487"/>
    </location>
</feature>
<evidence type="ECO:0000256" key="7">
    <source>
        <dbReference type="SAM" id="SignalP"/>
    </source>
</evidence>
<dbReference type="STRING" id="703135.A0A2A9NIK4"/>
<dbReference type="InterPro" id="IPR001117">
    <property type="entry name" value="Cu-oxidase_2nd"/>
</dbReference>
<gene>
    <name evidence="11" type="ORF">AMATHDRAFT_67578</name>
</gene>
<keyword evidence="2" id="KW-0479">Metal-binding</keyword>